<evidence type="ECO:0000313" key="2">
    <source>
        <dbReference type="Proteomes" id="UP000292209"/>
    </source>
</evidence>
<dbReference type="OrthoDB" id="980645at2"/>
<sequence length="124" mass="14557">MYKSISHILLSIVILLNGMGYSLIQADFVLNRETISELFCINQDKPELACDGKCELDRRLGEAQEHEENRKTFVQEEVLLMYTLPAKGYHIETYWKEFHPIFGVLDVFEIDFLNDKDFFHPPRS</sequence>
<dbReference type="Proteomes" id="UP000292209">
    <property type="component" value="Unassembled WGS sequence"/>
</dbReference>
<keyword evidence="2" id="KW-1185">Reference proteome</keyword>
<dbReference type="AlphaFoldDB" id="A0A4Q7PC24"/>
<evidence type="ECO:0000313" key="1">
    <source>
        <dbReference type="EMBL" id="RZS97886.1"/>
    </source>
</evidence>
<comment type="caution">
    <text evidence="1">The sequence shown here is derived from an EMBL/GenBank/DDBJ whole genome shotgun (WGS) entry which is preliminary data.</text>
</comment>
<dbReference type="EMBL" id="SGXG01000001">
    <property type="protein sequence ID" value="RZS97886.1"/>
    <property type="molecule type" value="Genomic_DNA"/>
</dbReference>
<protein>
    <submittedName>
        <fullName evidence="1">Uncharacterized protein</fullName>
    </submittedName>
</protein>
<accession>A0A4Q7PC24</accession>
<gene>
    <name evidence="1" type="ORF">BC751_3514</name>
</gene>
<organism evidence="1 2">
    <name type="scientific">Cecembia calidifontis</name>
    <dbReference type="NCBI Taxonomy" id="1187080"/>
    <lineage>
        <taxon>Bacteria</taxon>
        <taxon>Pseudomonadati</taxon>
        <taxon>Bacteroidota</taxon>
        <taxon>Cytophagia</taxon>
        <taxon>Cytophagales</taxon>
        <taxon>Cyclobacteriaceae</taxon>
        <taxon>Cecembia</taxon>
    </lineage>
</organism>
<reference evidence="1 2" key="1">
    <citation type="submission" date="2019-02" db="EMBL/GenBank/DDBJ databases">
        <title>Genomic Encyclopedia of Archaeal and Bacterial Type Strains, Phase II (KMG-II): from individual species to whole genera.</title>
        <authorList>
            <person name="Goeker M."/>
        </authorList>
    </citation>
    <scope>NUCLEOTIDE SEQUENCE [LARGE SCALE GENOMIC DNA]</scope>
    <source>
        <strain evidence="1 2">DSM 21411</strain>
    </source>
</reference>
<proteinExistence type="predicted"/>
<dbReference type="RefSeq" id="WP_130276696.1">
    <property type="nucleotide sequence ID" value="NZ_SGXG01000001.1"/>
</dbReference>
<name>A0A4Q7PC24_9BACT</name>